<evidence type="ECO:0000256" key="1">
    <source>
        <dbReference type="ARBA" id="ARBA00007637"/>
    </source>
</evidence>
<protein>
    <submittedName>
        <fullName evidence="3">NAD(P)-dependent oxidoreductase</fullName>
    </submittedName>
</protein>
<dbReference type="Gene3D" id="3.40.50.720">
    <property type="entry name" value="NAD(P)-binding Rossmann-like Domain"/>
    <property type="match status" value="1"/>
</dbReference>
<proteinExistence type="inferred from homology"/>
<feature type="domain" description="NAD-dependent epimerase/dehydratase" evidence="2">
    <location>
        <begin position="3"/>
        <end position="236"/>
    </location>
</feature>
<dbReference type="AlphaFoldDB" id="A0A7C1AUF6"/>
<name>A0A7C1AUF6_9BACT</name>
<dbReference type="InterPro" id="IPR001509">
    <property type="entry name" value="Epimerase_deHydtase"/>
</dbReference>
<dbReference type="InterPro" id="IPR036291">
    <property type="entry name" value="NAD(P)-bd_dom_sf"/>
</dbReference>
<comment type="caution">
    <text evidence="3">The sequence shown here is derived from an EMBL/GenBank/DDBJ whole genome shotgun (WGS) entry which is preliminary data.</text>
</comment>
<dbReference type="PANTHER" id="PTHR43000">
    <property type="entry name" value="DTDP-D-GLUCOSE 4,6-DEHYDRATASE-RELATED"/>
    <property type="match status" value="1"/>
</dbReference>
<dbReference type="EMBL" id="DQZW01000160">
    <property type="protein sequence ID" value="HDL89939.1"/>
    <property type="molecule type" value="Genomic_DNA"/>
</dbReference>
<evidence type="ECO:0000313" key="3">
    <source>
        <dbReference type="EMBL" id="HDL89939.1"/>
    </source>
</evidence>
<dbReference type="Pfam" id="PF01370">
    <property type="entry name" value="Epimerase"/>
    <property type="match status" value="1"/>
</dbReference>
<gene>
    <name evidence="3" type="ORF">ENG14_03445</name>
</gene>
<organism evidence="3">
    <name type="scientific">Thermodesulforhabdus norvegica</name>
    <dbReference type="NCBI Taxonomy" id="39841"/>
    <lineage>
        <taxon>Bacteria</taxon>
        <taxon>Pseudomonadati</taxon>
        <taxon>Thermodesulfobacteriota</taxon>
        <taxon>Syntrophobacteria</taxon>
        <taxon>Syntrophobacterales</taxon>
        <taxon>Thermodesulforhabdaceae</taxon>
        <taxon>Thermodesulforhabdus</taxon>
    </lineage>
</organism>
<sequence>MRALVTGGAGFIGSYLIRELLQRKFEVVVFDMADYPESLVEVWDKITYVRGDLGSEADLYRVMMRQGITDVFHLGALLAGPCEDNPIAGFKINFRSTKTLLDASLSSNVQRFIFLSSISVFGRDATEPVTDAEVKNPETIYGQTKLAGEHLLLWYARKHGLDTRALRFTWVFGPGRTNGITALYSSLLLDAIARGERLEIPNPDEAGDWLYIDDAIKAIMTLWEAETPTQRIYNIAGGVHTIRDVVNIAIKLKPGSQVVFADQGKNQSPYPSAYDDSVARTEIGWKPDYSIEDAVKKHLEIVSI</sequence>
<accession>A0A7C1AUF6</accession>
<reference evidence="3" key="1">
    <citation type="journal article" date="2020" name="mSystems">
        <title>Genome- and Community-Level Interaction Insights into Carbon Utilization and Element Cycling Functions of Hydrothermarchaeota in Hydrothermal Sediment.</title>
        <authorList>
            <person name="Zhou Z."/>
            <person name="Liu Y."/>
            <person name="Xu W."/>
            <person name="Pan J."/>
            <person name="Luo Z.H."/>
            <person name="Li M."/>
        </authorList>
    </citation>
    <scope>NUCLEOTIDE SEQUENCE [LARGE SCALE GENOMIC DNA]</scope>
    <source>
        <strain evidence="3">HyVt-19</strain>
    </source>
</reference>
<evidence type="ECO:0000259" key="2">
    <source>
        <dbReference type="Pfam" id="PF01370"/>
    </source>
</evidence>
<dbReference type="Proteomes" id="UP000886355">
    <property type="component" value="Unassembled WGS sequence"/>
</dbReference>
<dbReference type="SUPFAM" id="SSF51735">
    <property type="entry name" value="NAD(P)-binding Rossmann-fold domains"/>
    <property type="match status" value="1"/>
</dbReference>
<comment type="similarity">
    <text evidence="1">Belongs to the NAD(P)-dependent epimerase/dehydratase family.</text>
</comment>